<gene>
    <name evidence="11" type="ORF">F7231_12900</name>
</gene>
<dbReference type="EMBL" id="WAEL01000004">
    <property type="protein sequence ID" value="NID11071.1"/>
    <property type="molecule type" value="Genomic_DNA"/>
</dbReference>
<reference evidence="12" key="2">
    <citation type="submission" date="2023-07" db="EMBL/GenBank/DDBJ databases">
        <authorList>
            <person name="Jung D.-H."/>
        </authorList>
    </citation>
    <scope>NUCLEOTIDE SEQUENCE [LARGE SCALE GENOMIC DNA]</scope>
    <source>
        <strain evidence="12">JA-25</strain>
    </source>
</reference>
<feature type="domain" description="Peptidase M43 pregnancy-associated plasma-A" evidence="9">
    <location>
        <begin position="197"/>
        <end position="349"/>
    </location>
</feature>
<evidence type="ECO:0000256" key="8">
    <source>
        <dbReference type="ARBA" id="ARBA00023157"/>
    </source>
</evidence>
<keyword evidence="6" id="KW-0862">Zinc</keyword>
<evidence type="ECO:0000256" key="7">
    <source>
        <dbReference type="ARBA" id="ARBA00023049"/>
    </source>
</evidence>
<evidence type="ECO:0000256" key="5">
    <source>
        <dbReference type="ARBA" id="ARBA00022801"/>
    </source>
</evidence>
<evidence type="ECO:0000256" key="2">
    <source>
        <dbReference type="ARBA" id="ARBA00022670"/>
    </source>
</evidence>
<dbReference type="InterPro" id="IPR026444">
    <property type="entry name" value="Secre_tail"/>
</dbReference>
<name>A0ABX0QFX1_9BACT</name>
<keyword evidence="7" id="KW-0482">Metalloprotease</keyword>
<evidence type="ECO:0000256" key="6">
    <source>
        <dbReference type="ARBA" id="ARBA00022833"/>
    </source>
</evidence>
<evidence type="ECO:0000256" key="4">
    <source>
        <dbReference type="ARBA" id="ARBA00022729"/>
    </source>
</evidence>
<dbReference type="NCBIfam" id="TIGR04183">
    <property type="entry name" value="Por_Secre_tail"/>
    <property type="match status" value="1"/>
</dbReference>
<protein>
    <submittedName>
        <fullName evidence="11">T9SS type A sorting domain-containing protein</fullName>
    </submittedName>
</protein>
<evidence type="ECO:0000256" key="3">
    <source>
        <dbReference type="ARBA" id="ARBA00022723"/>
    </source>
</evidence>
<sequence>MKKQDNNSGPLKAGRLGLTGLFLWMSIASGLAQSTTLPDDDSHKQRCANPLIEAQLQRLSPKRLQQINTLNEQVRAFGTFNSNARGAAATVYRIPIVVHVIHNQANNAIGGANNPNITEAQILSQIQVLNEDYRKVAGTPGGTSTNPIAVDTNIEFYLATKDPNGQSTNGIVRTYYSAQSSFDLFNDLFLLSSISYWPSDRYLNIWVVALSNRNYLGYGQFPTAADTLQGLGDTDARIDGVVIDHRYFGRRTGTVTSSLYCCGRTTTHEVGHWLGLIHPNGDTRCGDDYVADTPPIEALNETDKCDAIFSTCQPGVRTRNLVEDYMDYSPDACMNVFTGGQRDRMMAVLQLSPRRLQLIQANTTLPETEQLTVLVYPNPSNTQSTVRVQFKGAQAFSTELIDVSGRTIQTEAYQATLSREITLPVADLQAGVYIFRVKTQNETVSQRVLIQ</sequence>
<keyword evidence="5" id="KW-0378">Hydrolase</keyword>
<comment type="caution">
    <text evidence="11">The sequence shown here is derived from an EMBL/GenBank/DDBJ whole genome shotgun (WGS) entry which is preliminary data.</text>
</comment>
<keyword evidence="12" id="KW-1185">Reference proteome</keyword>
<feature type="domain" description="Secretion system C-terminal sorting" evidence="10">
    <location>
        <begin position="375"/>
        <end position="450"/>
    </location>
</feature>
<dbReference type="Pfam" id="PF05572">
    <property type="entry name" value="Peptidase_M43"/>
    <property type="match status" value="1"/>
</dbReference>
<evidence type="ECO:0000259" key="9">
    <source>
        <dbReference type="Pfam" id="PF05572"/>
    </source>
</evidence>
<dbReference type="CDD" id="cd04275">
    <property type="entry name" value="ZnMc_pappalysin_like"/>
    <property type="match status" value="1"/>
</dbReference>
<dbReference type="PANTHER" id="PTHR47466:SF1">
    <property type="entry name" value="METALLOPROTEASE MEP1 (AFU_ORTHOLOGUE AFUA_1G07730)-RELATED"/>
    <property type="match status" value="1"/>
</dbReference>
<keyword evidence="2" id="KW-0645">Protease</keyword>
<evidence type="ECO:0000313" key="11">
    <source>
        <dbReference type="EMBL" id="NID11071.1"/>
    </source>
</evidence>
<keyword evidence="3" id="KW-0479">Metal-binding</keyword>
<proteinExistence type="inferred from homology"/>
<evidence type="ECO:0000313" key="12">
    <source>
        <dbReference type="Proteomes" id="UP000606008"/>
    </source>
</evidence>
<dbReference type="Pfam" id="PF18962">
    <property type="entry name" value="Por_Secre_tail"/>
    <property type="match status" value="1"/>
</dbReference>
<dbReference type="SUPFAM" id="SSF55486">
    <property type="entry name" value="Metalloproteases ('zincins'), catalytic domain"/>
    <property type="match status" value="1"/>
</dbReference>
<dbReference type="InterPro" id="IPR024079">
    <property type="entry name" value="MetalloPept_cat_dom_sf"/>
</dbReference>
<keyword evidence="4" id="KW-0732">Signal</keyword>
<dbReference type="InterPro" id="IPR008754">
    <property type="entry name" value="Peptidase_M43"/>
</dbReference>
<dbReference type="Gene3D" id="3.40.390.10">
    <property type="entry name" value="Collagenase (Catalytic Domain)"/>
    <property type="match status" value="1"/>
</dbReference>
<dbReference type="Proteomes" id="UP000606008">
    <property type="component" value="Unassembled WGS sequence"/>
</dbReference>
<evidence type="ECO:0000259" key="10">
    <source>
        <dbReference type="Pfam" id="PF18962"/>
    </source>
</evidence>
<dbReference type="PANTHER" id="PTHR47466">
    <property type="match status" value="1"/>
</dbReference>
<accession>A0ABX0QFX1</accession>
<keyword evidence="8" id="KW-1015">Disulfide bond</keyword>
<reference evidence="12" key="1">
    <citation type="submission" date="2019-09" db="EMBL/GenBank/DDBJ databases">
        <authorList>
            <person name="Jung D.-H."/>
        </authorList>
    </citation>
    <scope>NUCLEOTIDE SEQUENCE [LARGE SCALE GENOMIC DNA]</scope>
    <source>
        <strain evidence="12">JA-25</strain>
    </source>
</reference>
<comment type="similarity">
    <text evidence="1">Belongs to the peptidase M43B family.</text>
</comment>
<dbReference type="RefSeq" id="WP_085413484.1">
    <property type="nucleotide sequence ID" value="NZ_WAEL01000004.1"/>
</dbReference>
<evidence type="ECO:0000256" key="1">
    <source>
        <dbReference type="ARBA" id="ARBA00008721"/>
    </source>
</evidence>
<organism evidence="11 12">
    <name type="scientific">Fibrivirga algicola</name>
    <dbReference type="NCBI Taxonomy" id="2950420"/>
    <lineage>
        <taxon>Bacteria</taxon>
        <taxon>Pseudomonadati</taxon>
        <taxon>Bacteroidota</taxon>
        <taxon>Cytophagia</taxon>
        <taxon>Cytophagales</taxon>
        <taxon>Spirosomataceae</taxon>
        <taxon>Fibrivirga</taxon>
    </lineage>
</organism>